<reference evidence="1 2" key="1">
    <citation type="journal article" date="2018" name="Evol. Lett.">
        <title>Horizontal gene cluster transfer increased hallucinogenic mushroom diversity.</title>
        <authorList>
            <person name="Reynolds H.T."/>
            <person name="Vijayakumar V."/>
            <person name="Gluck-Thaler E."/>
            <person name="Korotkin H.B."/>
            <person name="Matheny P.B."/>
            <person name="Slot J.C."/>
        </authorList>
    </citation>
    <scope>NUCLEOTIDE SEQUENCE [LARGE SCALE GENOMIC DNA]</scope>
    <source>
        <strain evidence="1 2">SRW20</strain>
    </source>
</reference>
<evidence type="ECO:0000313" key="2">
    <source>
        <dbReference type="Proteomes" id="UP000284706"/>
    </source>
</evidence>
<evidence type="ECO:0000313" key="1">
    <source>
        <dbReference type="EMBL" id="PPQ86458.1"/>
    </source>
</evidence>
<organism evidence="1 2">
    <name type="scientific">Gymnopilus dilepis</name>
    <dbReference type="NCBI Taxonomy" id="231916"/>
    <lineage>
        <taxon>Eukaryota</taxon>
        <taxon>Fungi</taxon>
        <taxon>Dikarya</taxon>
        <taxon>Basidiomycota</taxon>
        <taxon>Agaricomycotina</taxon>
        <taxon>Agaricomycetes</taxon>
        <taxon>Agaricomycetidae</taxon>
        <taxon>Agaricales</taxon>
        <taxon>Agaricineae</taxon>
        <taxon>Hymenogastraceae</taxon>
        <taxon>Gymnopilus</taxon>
    </lineage>
</organism>
<protein>
    <submittedName>
        <fullName evidence="1">Uncharacterized protein</fullName>
    </submittedName>
</protein>
<proteinExistence type="predicted"/>
<dbReference type="OrthoDB" id="3252362at2759"/>
<dbReference type="Proteomes" id="UP000284706">
    <property type="component" value="Unassembled WGS sequence"/>
</dbReference>
<dbReference type="AlphaFoldDB" id="A0A409X6N8"/>
<keyword evidence="2" id="KW-1185">Reference proteome</keyword>
<gene>
    <name evidence="1" type="ORF">CVT26_011716</name>
</gene>
<sequence length="68" mass="7785">MRLLTFSRDISTLSRVSGTEHDQTCRILLGLVIDIPLENGSSPNRVVGCVRDLFDFFTLSTRIQHWSY</sequence>
<name>A0A409X6N8_9AGAR</name>
<accession>A0A409X6N8</accession>
<dbReference type="STRING" id="231916.A0A409X6N8"/>
<comment type="caution">
    <text evidence="1">The sequence shown here is derived from an EMBL/GenBank/DDBJ whole genome shotgun (WGS) entry which is preliminary data.</text>
</comment>
<dbReference type="EMBL" id="NHYE01004072">
    <property type="protein sequence ID" value="PPQ86458.1"/>
    <property type="molecule type" value="Genomic_DNA"/>
</dbReference>
<dbReference type="InParanoid" id="A0A409X6N8"/>